<reference evidence="1" key="1">
    <citation type="submission" date="2021-06" db="EMBL/GenBank/DDBJ databases">
        <title>Parelaphostrongylus tenuis whole genome reference sequence.</title>
        <authorList>
            <person name="Garwood T.J."/>
            <person name="Larsen P.A."/>
            <person name="Fountain-Jones N.M."/>
            <person name="Garbe J.R."/>
            <person name="Macchietto M.G."/>
            <person name="Kania S.A."/>
            <person name="Gerhold R.W."/>
            <person name="Richards J.E."/>
            <person name="Wolf T.M."/>
        </authorList>
    </citation>
    <scope>NUCLEOTIDE SEQUENCE</scope>
    <source>
        <strain evidence="1">MNPRO001-30</strain>
        <tissue evidence="1">Meninges</tissue>
    </source>
</reference>
<evidence type="ECO:0000313" key="1">
    <source>
        <dbReference type="EMBL" id="KAJ1359008.1"/>
    </source>
</evidence>
<gene>
    <name evidence="1" type="ORF">KIN20_017618</name>
</gene>
<sequence length="84" mass="9415">MLPLLIYVGVVCAIATKDSVKFEELGPCVNSLCPESYQCIDNACLRPIPRVRAHSKPIGPCVNDECPNRHFCVKDDYKCYPIDE</sequence>
<protein>
    <submittedName>
        <fullName evidence="1">Uncharacterized protein</fullName>
    </submittedName>
</protein>
<dbReference type="EMBL" id="JAHQIW010003531">
    <property type="protein sequence ID" value="KAJ1359008.1"/>
    <property type="molecule type" value="Genomic_DNA"/>
</dbReference>
<organism evidence="1 2">
    <name type="scientific">Parelaphostrongylus tenuis</name>
    <name type="common">Meningeal worm</name>
    <dbReference type="NCBI Taxonomy" id="148309"/>
    <lineage>
        <taxon>Eukaryota</taxon>
        <taxon>Metazoa</taxon>
        <taxon>Ecdysozoa</taxon>
        <taxon>Nematoda</taxon>
        <taxon>Chromadorea</taxon>
        <taxon>Rhabditida</taxon>
        <taxon>Rhabditina</taxon>
        <taxon>Rhabditomorpha</taxon>
        <taxon>Strongyloidea</taxon>
        <taxon>Metastrongylidae</taxon>
        <taxon>Parelaphostrongylus</taxon>
    </lineage>
</organism>
<proteinExistence type="predicted"/>
<name>A0AAD5QNR7_PARTN</name>
<keyword evidence="2" id="KW-1185">Reference proteome</keyword>
<dbReference type="Proteomes" id="UP001196413">
    <property type="component" value="Unassembled WGS sequence"/>
</dbReference>
<evidence type="ECO:0000313" key="2">
    <source>
        <dbReference type="Proteomes" id="UP001196413"/>
    </source>
</evidence>
<accession>A0AAD5QNR7</accession>
<comment type="caution">
    <text evidence="1">The sequence shown here is derived from an EMBL/GenBank/DDBJ whole genome shotgun (WGS) entry which is preliminary data.</text>
</comment>
<dbReference type="AlphaFoldDB" id="A0AAD5QNR7"/>